<gene>
    <name evidence="1" type="ORF">CCAX7_43820</name>
</gene>
<keyword evidence="2" id="KW-1185">Reference proteome</keyword>
<name>A0A402CXB2_9BACT</name>
<dbReference type="OrthoDB" id="9799261at2"/>
<evidence type="ECO:0000313" key="2">
    <source>
        <dbReference type="Proteomes" id="UP000287394"/>
    </source>
</evidence>
<dbReference type="AlphaFoldDB" id="A0A402CXB2"/>
<dbReference type="KEGG" id="ccot:CCAX7_43820"/>
<reference evidence="1 2" key="1">
    <citation type="journal article" date="2019" name="Int. J. Syst. Evol. Microbiol.">
        <title>Capsulimonas corticalis gen. nov., sp. nov., an aerobic capsulated bacterium, of a novel bacterial order, Capsulimonadales ord. nov., of the class Armatimonadia of the phylum Armatimonadetes.</title>
        <authorList>
            <person name="Li J."/>
            <person name="Kudo C."/>
            <person name="Tonouchi A."/>
        </authorList>
    </citation>
    <scope>NUCLEOTIDE SEQUENCE [LARGE SCALE GENOMIC DNA]</scope>
    <source>
        <strain evidence="1 2">AX-7</strain>
    </source>
</reference>
<dbReference type="Gene3D" id="3.30.70.260">
    <property type="match status" value="1"/>
</dbReference>
<organism evidence="1 2">
    <name type="scientific">Capsulimonas corticalis</name>
    <dbReference type="NCBI Taxonomy" id="2219043"/>
    <lineage>
        <taxon>Bacteria</taxon>
        <taxon>Bacillati</taxon>
        <taxon>Armatimonadota</taxon>
        <taxon>Armatimonadia</taxon>
        <taxon>Capsulimonadales</taxon>
        <taxon>Capsulimonadaceae</taxon>
        <taxon>Capsulimonas</taxon>
    </lineage>
</organism>
<dbReference type="InterPro" id="IPR045865">
    <property type="entry name" value="ACT-like_dom_sf"/>
</dbReference>
<accession>A0A402CXB2</accession>
<sequence length="79" mass="8658">MAVERFNLTFNSQMANMPIIYNIGQKFQVVTVIERANISEEAGWAQVAFNGTGEEIQRAIADLNTIGVFVSPLELAVVA</sequence>
<dbReference type="Proteomes" id="UP000287394">
    <property type="component" value="Chromosome"/>
</dbReference>
<evidence type="ECO:0000313" key="1">
    <source>
        <dbReference type="EMBL" id="BDI32331.1"/>
    </source>
</evidence>
<dbReference type="EMBL" id="AP025739">
    <property type="protein sequence ID" value="BDI32331.1"/>
    <property type="molecule type" value="Genomic_DNA"/>
</dbReference>
<dbReference type="RefSeq" id="WP_119321986.1">
    <property type="nucleotide sequence ID" value="NZ_AP025739.1"/>
</dbReference>
<dbReference type="SUPFAM" id="SSF55021">
    <property type="entry name" value="ACT-like"/>
    <property type="match status" value="1"/>
</dbReference>
<dbReference type="Pfam" id="PF09383">
    <property type="entry name" value="NIL"/>
    <property type="match status" value="1"/>
</dbReference>
<protein>
    <submittedName>
        <fullName evidence="1">Uncharacterized protein</fullName>
    </submittedName>
</protein>
<dbReference type="InterPro" id="IPR018449">
    <property type="entry name" value="NIL_domain"/>
</dbReference>
<proteinExistence type="predicted"/>